<organism evidence="2 3">
    <name type="scientific">Tatumella ptyseos</name>
    <dbReference type="NCBI Taxonomy" id="82987"/>
    <lineage>
        <taxon>Bacteria</taxon>
        <taxon>Pseudomonadati</taxon>
        <taxon>Pseudomonadota</taxon>
        <taxon>Gammaproteobacteria</taxon>
        <taxon>Enterobacterales</taxon>
        <taxon>Erwiniaceae</taxon>
        <taxon>Tatumella</taxon>
    </lineage>
</organism>
<evidence type="ECO:0000259" key="1">
    <source>
        <dbReference type="Pfam" id="PF00182"/>
    </source>
</evidence>
<dbReference type="Pfam" id="PF00182">
    <property type="entry name" value="Glyco_hydro_19"/>
    <property type="match status" value="1"/>
</dbReference>
<accession>A0A2X5SGF4</accession>
<dbReference type="GO" id="GO:0016998">
    <property type="term" value="P:cell wall macromolecule catabolic process"/>
    <property type="evidence" value="ECO:0007669"/>
    <property type="project" value="InterPro"/>
</dbReference>
<proteinExistence type="predicted"/>
<reference evidence="2 3" key="1">
    <citation type="submission" date="2018-06" db="EMBL/GenBank/DDBJ databases">
        <authorList>
            <consortium name="Pathogen Informatics"/>
            <person name="Doyle S."/>
        </authorList>
    </citation>
    <scope>NUCLEOTIDE SEQUENCE [LARGE SCALE GENOMIC DNA]</scope>
    <source>
        <strain evidence="2 3">NCTC11468</strain>
    </source>
</reference>
<sequence>MEQEQFRMAAGISAGLAVRWFRPVMAAMEEFGIQTPRDQAMFIAQTGHESGGFRQLLESFNYTPEALLTTFGRRITTYQAQMLGRKRGKPAQQAAIAALVYQNRMGNRYKDDGWKYRGRGLIQITGRDNYTACGTALNLDLVSMPELLERDTEAARSAAWFYACRGCLQCPGDILSVTLLINGGRKGLKERTERYQRALSHITVNGEAG</sequence>
<dbReference type="KEGG" id="tpty:NCTC11468_01575"/>
<dbReference type="PANTHER" id="PTHR34408:SF1">
    <property type="entry name" value="GLYCOSYL HYDROLASE FAMILY 19 DOMAIN-CONTAINING PROTEIN HI_1415"/>
    <property type="match status" value="1"/>
</dbReference>
<dbReference type="PANTHER" id="PTHR34408">
    <property type="entry name" value="FAMILY PROTEIN, PUTATIVE-RELATED"/>
    <property type="match status" value="1"/>
</dbReference>
<evidence type="ECO:0000313" key="2">
    <source>
        <dbReference type="EMBL" id="SQK74464.1"/>
    </source>
</evidence>
<dbReference type="Proteomes" id="UP000248758">
    <property type="component" value="Chromosome 1"/>
</dbReference>
<gene>
    <name evidence="2" type="ORF">NCTC11468_01575</name>
</gene>
<dbReference type="InterPro" id="IPR000726">
    <property type="entry name" value="Glyco_hydro_19_cat"/>
</dbReference>
<evidence type="ECO:0000313" key="3">
    <source>
        <dbReference type="Proteomes" id="UP000248758"/>
    </source>
</evidence>
<feature type="domain" description="Glycoside hydrolase family 19 catalytic" evidence="1">
    <location>
        <begin position="109"/>
        <end position="163"/>
    </location>
</feature>
<dbReference type="Gene3D" id="1.10.530.10">
    <property type="match status" value="1"/>
</dbReference>
<dbReference type="SUPFAM" id="SSF53955">
    <property type="entry name" value="Lysozyme-like"/>
    <property type="match status" value="1"/>
</dbReference>
<dbReference type="InterPro" id="IPR052354">
    <property type="entry name" value="Cell_Wall_Dynamics_Protein"/>
</dbReference>
<dbReference type="InterPro" id="IPR023346">
    <property type="entry name" value="Lysozyme-like_dom_sf"/>
</dbReference>
<dbReference type="GO" id="GO:0006032">
    <property type="term" value="P:chitin catabolic process"/>
    <property type="evidence" value="ECO:0007669"/>
    <property type="project" value="InterPro"/>
</dbReference>
<dbReference type="EMBL" id="LS483499">
    <property type="protein sequence ID" value="SQK74464.1"/>
    <property type="molecule type" value="Genomic_DNA"/>
</dbReference>
<dbReference type="RefSeq" id="WP_029989266.1">
    <property type="nucleotide sequence ID" value="NZ_LS483499.1"/>
</dbReference>
<dbReference type="GO" id="GO:0004568">
    <property type="term" value="F:chitinase activity"/>
    <property type="evidence" value="ECO:0007669"/>
    <property type="project" value="InterPro"/>
</dbReference>
<protein>
    <submittedName>
        <fullName evidence="2">Predicted chitinase</fullName>
    </submittedName>
</protein>
<name>A0A2X5SGF4_9GAMM</name>
<dbReference type="AlphaFoldDB" id="A0A2X5SGF4"/>